<organism evidence="2 3">
    <name type="scientific">Helobdella robusta</name>
    <name type="common">Californian leech</name>
    <dbReference type="NCBI Taxonomy" id="6412"/>
    <lineage>
        <taxon>Eukaryota</taxon>
        <taxon>Metazoa</taxon>
        <taxon>Spiralia</taxon>
        <taxon>Lophotrochozoa</taxon>
        <taxon>Annelida</taxon>
        <taxon>Clitellata</taxon>
        <taxon>Hirudinea</taxon>
        <taxon>Rhynchobdellida</taxon>
        <taxon>Glossiphoniidae</taxon>
        <taxon>Helobdella</taxon>
    </lineage>
</organism>
<reference evidence="1 3" key="2">
    <citation type="journal article" date="2013" name="Nature">
        <title>Insights into bilaterian evolution from three spiralian genomes.</title>
        <authorList>
            <person name="Simakov O."/>
            <person name="Marletaz F."/>
            <person name="Cho S.J."/>
            <person name="Edsinger-Gonzales E."/>
            <person name="Havlak P."/>
            <person name="Hellsten U."/>
            <person name="Kuo D.H."/>
            <person name="Larsson T."/>
            <person name="Lv J."/>
            <person name="Arendt D."/>
            <person name="Savage R."/>
            <person name="Osoegawa K."/>
            <person name="de Jong P."/>
            <person name="Grimwood J."/>
            <person name="Chapman J.A."/>
            <person name="Shapiro H."/>
            <person name="Aerts A."/>
            <person name="Otillar R.P."/>
            <person name="Terry A.Y."/>
            <person name="Boore J.L."/>
            <person name="Grigoriev I.V."/>
            <person name="Lindberg D.R."/>
            <person name="Seaver E.C."/>
            <person name="Weisblat D.A."/>
            <person name="Putnam N.H."/>
            <person name="Rokhsar D.S."/>
        </authorList>
    </citation>
    <scope>NUCLEOTIDE SEQUENCE</scope>
</reference>
<reference evidence="3" key="1">
    <citation type="submission" date="2012-12" db="EMBL/GenBank/DDBJ databases">
        <authorList>
            <person name="Hellsten U."/>
            <person name="Grimwood J."/>
            <person name="Chapman J.A."/>
            <person name="Shapiro H."/>
            <person name="Aerts A."/>
            <person name="Otillar R.P."/>
            <person name="Terry A.Y."/>
            <person name="Boore J.L."/>
            <person name="Simakov O."/>
            <person name="Marletaz F."/>
            <person name="Cho S.-J."/>
            <person name="Edsinger-Gonzales E."/>
            <person name="Havlak P."/>
            <person name="Kuo D.-H."/>
            <person name="Larsson T."/>
            <person name="Lv J."/>
            <person name="Arendt D."/>
            <person name="Savage R."/>
            <person name="Osoegawa K."/>
            <person name="de Jong P."/>
            <person name="Lindberg D.R."/>
            <person name="Seaver E.C."/>
            <person name="Weisblat D.A."/>
            <person name="Putnam N.H."/>
            <person name="Grigoriev I.V."/>
            <person name="Rokhsar D.S."/>
        </authorList>
    </citation>
    <scope>NUCLEOTIDE SEQUENCE</scope>
</reference>
<dbReference type="Proteomes" id="UP000015101">
    <property type="component" value="Unassembled WGS sequence"/>
</dbReference>
<name>T1G7U8_HELRO</name>
<reference evidence="2" key="3">
    <citation type="submission" date="2015-06" db="UniProtKB">
        <authorList>
            <consortium name="EnsemblMetazoa"/>
        </authorList>
    </citation>
    <scope>IDENTIFICATION</scope>
</reference>
<dbReference type="KEGG" id="hro:HELRODRAFT_90713"/>
<dbReference type="GeneID" id="20217145"/>
<gene>
    <name evidence="2" type="primary">20217145</name>
    <name evidence="1" type="ORF">HELRODRAFT_90713</name>
</gene>
<dbReference type="InParanoid" id="T1G7U8"/>
<dbReference type="OMA" id="WALCISA"/>
<dbReference type="CTD" id="20217145"/>
<dbReference type="OrthoDB" id="3219649at2759"/>
<dbReference type="HOGENOM" id="CLU_2284429_0_0_1"/>
<dbReference type="EnsemblMetazoa" id="HelroT90713">
    <property type="protein sequence ID" value="HelroP90713"/>
    <property type="gene ID" value="HelroG90713"/>
</dbReference>
<evidence type="ECO:0000313" key="1">
    <source>
        <dbReference type="EMBL" id="ESN90916.1"/>
    </source>
</evidence>
<proteinExistence type="predicted"/>
<protein>
    <submittedName>
        <fullName evidence="1 2">Uncharacterized protein</fullName>
    </submittedName>
</protein>
<evidence type="ECO:0000313" key="3">
    <source>
        <dbReference type="Proteomes" id="UP000015101"/>
    </source>
</evidence>
<sequence length="102" mass="11086">TSLEGIRKKTINQLLTLKRASGCEIVVTGCGTESGHGHSTRGAKSHANGYKVDLRINTCISNYIKSNFAHIGQRGGDQADMYKSSAGNIYALESDHWDVLYV</sequence>
<dbReference type="eggNOG" id="ENOG502SATB">
    <property type="taxonomic scope" value="Eukaryota"/>
</dbReference>
<evidence type="ECO:0000313" key="2">
    <source>
        <dbReference type="EnsemblMetazoa" id="HelroP90713"/>
    </source>
</evidence>
<dbReference type="AlphaFoldDB" id="T1G7U8"/>
<dbReference type="EMBL" id="AMQM01008225">
    <property type="status" value="NOT_ANNOTATED_CDS"/>
    <property type="molecule type" value="Genomic_DNA"/>
</dbReference>
<keyword evidence="3" id="KW-1185">Reference proteome</keyword>
<accession>T1G7U8</accession>
<dbReference type="RefSeq" id="XP_009030978.1">
    <property type="nucleotide sequence ID" value="XM_009032730.1"/>
</dbReference>
<dbReference type="EMBL" id="KB097739">
    <property type="protein sequence ID" value="ESN90916.1"/>
    <property type="molecule type" value="Genomic_DNA"/>
</dbReference>